<dbReference type="GO" id="GO:0016020">
    <property type="term" value="C:membrane"/>
    <property type="evidence" value="ECO:0007669"/>
    <property type="project" value="UniProtKB-SubCell"/>
</dbReference>
<feature type="domain" description="Sugar phosphate transporter" evidence="7">
    <location>
        <begin position="99"/>
        <end position="305"/>
    </location>
</feature>
<gene>
    <name evidence="8" type="ORF">KSP39_PZI013909</name>
</gene>
<keyword evidence="3 6" id="KW-1133">Transmembrane helix</keyword>
<evidence type="ECO:0000256" key="4">
    <source>
        <dbReference type="ARBA" id="ARBA00023136"/>
    </source>
</evidence>
<sequence>MRCEAVRPRNEDGREPAHSAWYHRRTVAVCSLFGVNRHLQQGTYQFPRFYVRNDLDKLASFGDFCSLHVALWMKLFEHKPFDPRAVMGFGILNGCSIGLLNLSLGFNSVGFYQMTKLAIIPCTVLLETFFFRKNFSGTIKCSLVILLLGVGIATVTDLQLNALGSILSLLAIITTCIAQIMTNTIQKRFKVSSTQLLYQSCPYQAITLFVIGPFLDGLLTNLNVFAFKYTPQVLVFIVLSCLISVSVNFSTFLVIGKTSPVTYQVLGHLKTCLVLAFGYVLLHDPFSWRNILGILVAVVGMVLYSYYCTMESQQKANEATAQLSQVKESEADPLLGAENGTSLVTDGLSPKIPAWSSDKDLNA</sequence>
<evidence type="ECO:0000313" key="8">
    <source>
        <dbReference type="EMBL" id="KAK8935358.1"/>
    </source>
</evidence>
<accession>A0AAP0G3C5</accession>
<dbReference type="InterPro" id="IPR004853">
    <property type="entry name" value="Sugar_P_trans_dom"/>
</dbReference>
<feature type="region of interest" description="Disordered" evidence="5">
    <location>
        <begin position="330"/>
        <end position="363"/>
    </location>
</feature>
<feature type="transmembrane region" description="Helical" evidence="6">
    <location>
        <begin position="233"/>
        <end position="254"/>
    </location>
</feature>
<comment type="subcellular location">
    <subcellularLocation>
        <location evidence="1">Membrane</location>
        <topology evidence="1">Multi-pass membrane protein</topology>
    </subcellularLocation>
</comment>
<dbReference type="AlphaFoldDB" id="A0AAP0G3C5"/>
<evidence type="ECO:0000256" key="1">
    <source>
        <dbReference type="ARBA" id="ARBA00004141"/>
    </source>
</evidence>
<comment type="caution">
    <text evidence="8">The sequence shown here is derived from an EMBL/GenBank/DDBJ whole genome shotgun (WGS) entry which is preliminary data.</text>
</comment>
<dbReference type="PANTHER" id="PTHR11132">
    <property type="entry name" value="SOLUTE CARRIER FAMILY 35"/>
    <property type="match status" value="1"/>
</dbReference>
<feature type="transmembrane region" description="Helical" evidence="6">
    <location>
        <begin position="288"/>
        <end position="307"/>
    </location>
</feature>
<keyword evidence="4 6" id="KW-0472">Membrane</keyword>
<dbReference type="InterPro" id="IPR050186">
    <property type="entry name" value="TPT_transporter"/>
</dbReference>
<organism evidence="8 9">
    <name type="scientific">Platanthera zijinensis</name>
    <dbReference type="NCBI Taxonomy" id="2320716"/>
    <lineage>
        <taxon>Eukaryota</taxon>
        <taxon>Viridiplantae</taxon>
        <taxon>Streptophyta</taxon>
        <taxon>Embryophyta</taxon>
        <taxon>Tracheophyta</taxon>
        <taxon>Spermatophyta</taxon>
        <taxon>Magnoliopsida</taxon>
        <taxon>Liliopsida</taxon>
        <taxon>Asparagales</taxon>
        <taxon>Orchidaceae</taxon>
        <taxon>Orchidoideae</taxon>
        <taxon>Orchideae</taxon>
        <taxon>Orchidinae</taxon>
        <taxon>Platanthera</taxon>
    </lineage>
</organism>
<dbReference type="InterPro" id="IPR037185">
    <property type="entry name" value="EmrE-like"/>
</dbReference>
<feature type="transmembrane region" description="Helical" evidence="6">
    <location>
        <begin position="166"/>
        <end position="185"/>
    </location>
</feature>
<evidence type="ECO:0000256" key="2">
    <source>
        <dbReference type="ARBA" id="ARBA00022692"/>
    </source>
</evidence>
<evidence type="ECO:0000256" key="5">
    <source>
        <dbReference type="SAM" id="MobiDB-lite"/>
    </source>
</evidence>
<dbReference type="Pfam" id="PF03151">
    <property type="entry name" value="TPT"/>
    <property type="match status" value="1"/>
</dbReference>
<evidence type="ECO:0000256" key="3">
    <source>
        <dbReference type="ARBA" id="ARBA00022989"/>
    </source>
</evidence>
<evidence type="ECO:0000313" key="9">
    <source>
        <dbReference type="Proteomes" id="UP001418222"/>
    </source>
</evidence>
<name>A0AAP0G3C5_9ASPA</name>
<keyword evidence="2 6" id="KW-0812">Transmembrane</keyword>
<reference evidence="8 9" key="1">
    <citation type="journal article" date="2022" name="Nat. Plants">
        <title>Genomes of leafy and leafless Platanthera orchids illuminate the evolution of mycoheterotrophy.</title>
        <authorList>
            <person name="Li M.H."/>
            <person name="Liu K.W."/>
            <person name="Li Z."/>
            <person name="Lu H.C."/>
            <person name="Ye Q.L."/>
            <person name="Zhang D."/>
            <person name="Wang J.Y."/>
            <person name="Li Y.F."/>
            <person name="Zhong Z.M."/>
            <person name="Liu X."/>
            <person name="Yu X."/>
            <person name="Liu D.K."/>
            <person name="Tu X.D."/>
            <person name="Liu B."/>
            <person name="Hao Y."/>
            <person name="Liao X.Y."/>
            <person name="Jiang Y.T."/>
            <person name="Sun W.H."/>
            <person name="Chen J."/>
            <person name="Chen Y.Q."/>
            <person name="Ai Y."/>
            <person name="Zhai J.W."/>
            <person name="Wu S.S."/>
            <person name="Zhou Z."/>
            <person name="Hsiao Y.Y."/>
            <person name="Wu W.L."/>
            <person name="Chen Y.Y."/>
            <person name="Lin Y.F."/>
            <person name="Hsu J.L."/>
            <person name="Li C.Y."/>
            <person name="Wang Z.W."/>
            <person name="Zhao X."/>
            <person name="Zhong W.Y."/>
            <person name="Ma X.K."/>
            <person name="Ma L."/>
            <person name="Huang J."/>
            <person name="Chen G.Z."/>
            <person name="Huang M.Z."/>
            <person name="Huang L."/>
            <person name="Peng D.H."/>
            <person name="Luo Y.B."/>
            <person name="Zou S.Q."/>
            <person name="Chen S.P."/>
            <person name="Lan S."/>
            <person name="Tsai W.C."/>
            <person name="Van de Peer Y."/>
            <person name="Liu Z.J."/>
        </authorList>
    </citation>
    <scope>NUCLEOTIDE SEQUENCE [LARGE SCALE GENOMIC DNA]</scope>
    <source>
        <strain evidence="8">Lor287</strain>
    </source>
</reference>
<evidence type="ECO:0000256" key="6">
    <source>
        <dbReference type="SAM" id="Phobius"/>
    </source>
</evidence>
<protein>
    <recommendedName>
        <fullName evidence="7">Sugar phosphate transporter domain-containing protein</fullName>
    </recommendedName>
</protein>
<feature type="transmembrane region" description="Helical" evidence="6">
    <location>
        <begin position="206"/>
        <end position="227"/>
    </location>
</feature>
<keyword evidence="9" id="KW-1185">Reference proteome</keyword>
<feature type="transmembrane region" description="Helical" evidence="6">
    <location>
        <begin position="85"/>
        <end position="104"/>
    </location>
</feature>
<dbReference type="Proteomes" id="UP001418222">
    <property type="component" value="Unassembled WGS sequence"/>
</dbReference>
<dbReference type="EMBL" id="JBBWWQ010000011">
    <property type="protein sequence ID" value="KAK8935358.1"/>
    <property type="molecule type" value="Genomic_DNA"/>
</dbReference>
<evidence type="ECO:0000259" key="7">
    <source>
        <dbReference type="Pfam" id="PF03151"/>
    </source>
</evidence>
<feature type="transmembrane region" description="Helical" evidence="6">
    <location>
        <begin position="143"/>
        <end position="160"/>
    </location>
</feature>
<proteinExistence type="predicted"/>
<dbReference type="SUPFAM" id="SSF103481">
    <property type="entry name" value="Multidrug resistance efflux transporter EmrE"/>
    <property type="match status" value="1"/>
</dbReference>